<accession>A0ABX8SSC8</accession>
<evidence type="ECO:0000313" key="2">
    <source>
        <dbReference type="Proteomes" id="UP000826050"/>
    </source>
</evidence>
<protein>
    <submittedName>
        <fullName evidence="1">Uncharacterized protein</fullName>
    </submittedName>
</protein>
<evidence type="ECO:0000313" key="1">
    <source>
        <dbReference type="EMBL" id="QXX78012.1"/>
    </source>
</evidence>
<proteinExistence type="predicted"/>
<name>A0ABX8SSC8_9BURK</name>
<organism evidence="1 2">
    <name type="scientific">Alcaligenes ammonioxydans</name>
    <dbReference type="NCBI Taxonomy" id="2582914"/>
    <lineage>
        <taxon>Bacteria</taxon>
        <taxon>Pseudomonadati</taxon>
        <taxon>Pseudomonadota</taxon>
        <taxon>Betaproteobacteria</taxon>
        <taxon>Burkholderiales</taxon>
        <taxon>Alcaligenaceae</taxon>
        <taxon>Alcaligenes</taxon>
    </lineage>
</organism>
<dbReference type="RefSeq" id="WP_157784357.1">
    <property type="nucleotide sequence ID" value="NZ_CP049362.1"/>
</dbReference>
<keyword evidence="2" id="KW-1185">Reference proteome</keyword>
<gene>
    <name evidence="1" type="ORF">FE795_02575</name>
</gene>
<sequence length="99" mass="11310">MGHARGLTAGIQADFNEGWSATVVQCNPMFEERDRGIARLTGEIHTDNDYIRELRAALEKVQPVSGLYYRDSDKFVELHKQEKAQRERLEPLIAVARQP</sequence>
<dbReference type="Proteomes" id="UP000826050">
    <property type="component" value="Chromosome"/>
</dbReference>
<dbReference type="EMBL" id="CP049362">
    <property type="protein sequence ID" value="QXX78012.1"/>
    <property type="molecule type" value="Genomic_DNA"/>
</dbReference>
<reference evidence="1 2" key="1">
    <citation type="submission" date="2020-02" db="EMBL/GenBank/DDBJ databases">
        <title>Partial ammonium oxidation to N2 by heterotrophic bacteria.</title>
        <authorList>
            <person name="Wu M."/>
        </authorList>
    </citation>
    <scope>NUCLEOTIDE SEQUENCE [LARGE SCALE GENOMIC DNA]</scope>
    <source>
        <strain evidence="1 2">HO-1</strain>
    </source>
</reference>